<feature type="region of interest" description="Disordered" evidence="1">
    <location>
        <begin position="29"/>
        <end position="239"/>
    </location>
</feature>
<protein>
    <submittedName>
        <fullName evidence="2">Uncharacterized protein</fullName>
    </submittedName>
</protein>
<feature type="compositionally biased region" description="Polar residues" evidence="1">
    <location>
        <begin position="190"/>
        <end position="203"/>
    </location>
</feature>
<proteinExistence type="predicted"/>
<feature type="compositionally biased region" description="Basic residues" evidence="1">
    <location>
        <begin position="79"/>
        <end position="96"/>
    </location>
</feature>
<dbReference type="EMBL" id="GBRH01240914">
    <property type="protein sequence ID" value="JAD56981.1"/>
    <property type="molecule type" value="Transcribed_RNA"/>
</dbReference>
<evidence type="ECO:0000313" key="2">
    <source>
        <dbReference type="EMBL" id="JAD56981.1"/>
    </source>
</evidence>
<accession>A0A0A9B0T8</accession>
<dbReference type="AlphaFoldDB" id="A0A0A9B0T8"/>
<sequence>MPRIPIRLPVQQGGDIGRARQQAITSILRARRDEVPERRLRREHAAPAAAAAAHPHPRLPTAEEAGARPEQRRADLLPRPHRVGLPRRQHRSRRPEHPRVQSRTGRLRRTAEPPEIPRASSACKHPPWSAPDTVISSQSTQIYPRLQLHQHRKPNEIKQAEAARGTHPSFPNPPERSNEHQKPNWPKTPIHSSRLSSSPQVPTGTAERGDSRKFSAAQSPRRRATEPTSTAAREPPRSR</sequence>
<feature type="compositionally biased region" description="Basic and acidic residues" evidence="1">
    <location>
        <begin position="30"/>
        <end position="45"/>
    </location>
</feature>
<name>A0A0A9B0T8_ARUDO</name>
<evidence type="ECO:0000256" key="1">
    <source>
        <dbReference type="SAM" id="MobiDB-lite"/>
    </source>
</evidence>
<reference evidence="2" key="1">
    <citation type="submission" date="2014-09" db="EMBL/GenBank/DDBJ databases">
        <authorList>
            <person name="Magalhaes I.L.F."/>
            <person name="Oliveira U."/>
            <person name="Santos F.R."/>
            <person name="Vidigal T.H.D.A."/>
            <person name="Brescovit A.D."/>
            <person name="Santos A.J."/>
        </authorList>
    </citation>
    <scope>NUCLEOTIDE SEQUENCE</scope>
    <source>
        <tissue evidence="2">Shoot tissue taken approximately 20 cm above the soil surface</tissue>
    </source>
</reference>
<reference evidence="2" key="2">
    <citation type="journal article" date="2015" name="Data Brief">
        <title>Shoot transcriptome of the giant reed, Arundo donax.</title>
        <authorList>
            <person name="Barrero R.A."/>
            <person name="Guerrero F.D."/>
            <person name="Moolhuijzen P."/>
            <person name="Goolsby J.A."/>
            <person name="Tidwell J."/>
            <person name="Bellgard S.E."/>
            <person name="Bellgard M.I."/>
        </authorList>
    </citation>
    <scope>NUCLEOTIDE SEQUENCE</scope>
    <source>
        <tissue evidence="2">Shoot tissue taken approximately 20 cm above the soil surface</tissue>
    </source>
</reference>
<feature type="compositionally biased region" description="Basic and acidic residues" evidence="1">
    <location>
        <begin position="65"/>
        <end position="78"/>
    </location>
</feature>
<organism evidence="2">
    <name type="scientific">Arundo donax</name>
    <name type="common">Giant reed</name>
    <name type="synonym">Donax arundinaceus</name>
    <dbReference type="NCBI Taxonomy" id="35708"/>
    <lineage>
        <taxon>Eukaryota</taxon>
        <taxon>Viridiplantae</taxon>
        <taxon>Streptophyta</taxon>
        <taxon>Embryophyta</taxon>
        <taxon>Tracheophyta</taxon>
        <taxon>Spermatophyta</taxon>
        <taxon>Magnoliopsida</taxon>
        <taxon>Liliopsida</taxon>
        <taxon>Poales</taxon>
        <taxon>Poaceae</taxon>
        <taxon>PACMAD clade</taxon>
        <taxon>Arundinoideae</taxon>
        <taxon>Arundineae</taxon>
        <taxon>Arundo</taxon>
    </lineage>
</organism>